<dbReference type="InterPro" id="IPR058240">
    <property type="entry name" value="rSAM_sf"/>
</dbReference>
<keyword evidence="3" id="KW-0479">Metal-binding</keyword>
<gene>
    <name evidence="7" type="ORF">OCV88_10340</name>
</gene>
<evidence type="ECO:0000313" key="8">
    <source>
        <dbReference type="Proteomes" id="UP001652442"/>
    </source>
</evidence>
<dbReference type="SMART" id="SM00729">
    <property type="entry name" value="Elp3"/>
    <property type="match status" value="1"/>
</dbReference>
<dbReference type="InterPro" id="IPR006158">
    <property type="entry name" value="Cobalamin-bd"/>
</dbReference>
<dbReference type="RefSeq" id="WP_158425439.1">
    <property type="nucleotide sequence ID" value="NZ_JAOQJQ010000004.1"/>
</dbReference>
<name>A0ABT2TKV7_9FIRM</name>
<dbReference type="Gene3D" id="3.40.50.280">
    <property type="entry name" value="Cobalamin-binding domain"/>
    <property type="match status" value="1"/>
</dbReference>
<dbReference type="PANTHER" id="PTHR43409">
    <property type="entry name" value="ANAEROBIC MAGNESIUM-PROTOPORPHYRIN IX MONOMETHYL ESTER CYCLASE-RELATED"/>
    <property type="match status" value="1"/>
</dbReference>
<evidence type="ECO:0000256" key="3">
    <source>
        <dbReference type="ARBA" id="ARBA00022723"/>
    </source>
</evidence>
<sequence length="480" mass="56105">MKIRKIRFIEPGERPYKTSLQNHFVYDRYIRTPSVGLNLLATIVKKKVKDTFMYSEAISKIVRSDVEDADVIVIGIFTFNANRGYKIADYFRHHTNAVVILGGLHASMNYKEASRHCDYVLVGEGDESILELLKALKKEEEITFPGVAFRKGKKLIFTGNRQPPQKIDTIPDRYLVYKYHDRVHYNTIWPQVHASRGCPHNCDYCALVRHFGRKVRTRPVENVIEDIKQSIEFFESGRFPRLLKGLWITDDNFFADREWAKSVLQGIIDSGIHYRFTIQARYEVGFDDEMLDLLKRAGFFELAMGIEFIGDKNFEAYHKKSTVKEIQRAVQNIRRHGLSVRGLFILGGDYDTPGVGKRLSDFVIKNHIQGVLIQSMYFVPGTPVYEQNRERLLHQNWSKYNGNVVHYPQNITPYQLQLEHIYASERIYSVKRMLRAFVRDDSIHKILFLGEFLWHRSVCADLKQELPYLKQQESLPKWKS</sequence>
<reference evidence="7 8" key="1">
    <citation type="journal article" date="2021" name="ISME Commun">
        <title>Automated analysis of genomic sequences facilitates high-throughput and comprehensive description of bacteria.</title>
        <authorList>
            <person name="Hitch T.C.A."/>
        </authorList>
    </citation>
    <scope>NUCLEOTIDE SEQUENCE [LARGE SCALE GENOMIC DNA]</scope>
    <source>
        <strain evidence="7 8">Sanger_109</strain>
    </source>
</reference>
<proteinExistence type="predicted"/>
<evidence type="ECO:0000256" key="4">
    <source>
        <dbReference type="ARBA" id="ARBA00023004"/>
    </source>
</evidence>
<comment type="cofactor">
    <cofactor evidence="1">
        <name>[4Fe-4S] cluster</name>
        <dbReference type="ChEBI" id="CHEBI:49883"/>
    </cofactor>
</comment>
<comment type="caution">
    <text evidence="7">The sequence shown here is derived from an EMBL/GenBank/DDBJ whole genome shotgun (WGS) entry which is preliminary data.</text>
</comment>
<dbReference type="SUPFAM" id="SSF102114">
    <property type="entry name" value="Radical SAM enzymes"/>
    <property type="match status" value="1"/>
</dbReference>
<feature type="domain" description="Radical SAM core" evidence="6">
    <location>
        <begin position="184"/>
        <end position="415"/>
    </location>
</feature>
<dbReference type="InterPro" id="IPR034466">
    <property type="entry name" value="Methyltransferase_Class_B"/>
</dbReference>
<dbReference type="SFLD" id="SFLDG01123">
    <property type="entry name" value="methyltransferase_(Class_B)"/>
    <property type="match status" value="1"/>
</dbReference>
<dbReference type="Pfam" id="PF04055">
    <property type="entry name" value="Radical_SAM"/>
    <property type="match status" value="1"/>
</dbReference>
<dbReference type="InterPro" id="IPR051198">
    <property type="entry name" value="BchE-like"/>
</dbReference>
<dbReference type="CDD" id="cd01335">
    <property type="entry name" value="Radical_SAM"/>
    <property type="match status" value="1"/>
</dbReference>
<accession>A0ABT2TKV7</accession>
<evidence type="ECO:0000256" key="2">
    <source>
        <dbReference type="ARBA" id="ARBA00022691"/>
    </source>
</evidence>
<keyword evidence="5" id="KW-0411">Iron-sulfur</keyword>
<dbReference type="EMBL" id="JAOQJQ010000004">
    <property type="protein sequence ID" value="MCU6762732.1"/>
    <property type="molecule type" value="Genomic_DNA"/>
</dbReference>
<dbReference type="InterPro" id="IPR007197">
    <property type="entry name" value="rSAM"/>
</dbReference>
<dbReference type="PROSITE" id="PS51918">
    <property type="entry name" value="RADICAL_SAM"/>
    <property type="match status" value="1"/>
</dbReference>
<organism evidence="7 8">
    <name type="scientific">Brotonthovivens ammoniilytica</name>
    <dbReference type="NCBI Taxonomy" id="2981725"/>
    <lineage>
        <taxon>Bacteria</taxon>
        <taxon>Bacillati</taxon>
        <taxon>Bacillota</taxon>
        <taxon>Clostridia</taxon>
        <taxon>Lachnospirales</taxon>
        <taxon>Lachnospiraceae</taxon>
        <taxon>Brotonthovivens</taxon>
    </lineage>
</organism>
<protein>
    <submittedName>
        <fullName evidence="7">B12-binding domain-containing radical SAM protein</fullName>
    </submittedName>
</protein>
<dbReference type="Pfam" id="PF02310">
    <property type="entry name" value="B12-binding"/>
    <property type="match status" value="1"/>
</dbReference>
<keyword evidence="8" id="KW-1185">Reference proteome</keyword>
<keyword evidence="4" id="KW-0408">Iron</keyword>
<evidence type="ECO:0000256" key="5">
    <source>
        <dbReference type="ARBA" id="ARBA00023014"/>
    </source>
</evidence>
<dbReference type="Proteomes" id="UP001652442">
    <property type="component" value="Unassembled WGS sequence"/>
</dbReference>
<keyword evidence="2" id="KW-0949">S-adenosyl-L-methionine</keyword>
<dbReference type="SFLD" id="SFLDS00029">
    <property type="entry name" value="Radical_SAM"/>
    <property type="match status" value="1"/>
</dbReference>
<dbReference type="SFLD" id="SFLDG01082">
    <property type="entry name" value="B12-binding_domain_containing"/>
    <property type="match status" value="1"/>
</dbReference>
<evidence type="ECO:0000313" key="7">
    <source>
        <dbReference type="EMBL" id="MCU6762732.1"/>
    </source>
</evidence>
<dbReference type="InterPro" id="IPR023404">
    <property type="entry name" value="rSAM_horseshoe"/>
</dbReference>
<evidence type="ECO:0000256" key="1">
    <source>
        <dbReference type="ARBA" id="ARBA00001966"/>
    </source>
</evidence>
<dbReference type="Gene3D" id="3.80.30.20">
    <property type="entry name" value="tm_1862 like domain"/>
    <property type="match status" value="1"/>
</dbReference>
<dbReference type="InterPro" id="IPR006638">
    <property type="entry name" value="Elp3/MiaA/NifB-like_rSAM"/>
</dbReference>
<evidence type="ECO:0000259" key="6">
    <source>
        <dbReference type="PROSITE" id="PS51918"/>
    </source>
</evidence>